<evidence type="ECO:0000256" key="7">
    <source>
        <dbReference type="SAM" id="Phobius"/>
    </source>
</evidence>
<name>A0A8T2SNN9_CERRI</name>
<evidence type="ECO:0000259" key="9">
    <source>
        <dbReference type="Pfam" id="PF14416"/>
    </source>
</evidence>
<dbReference type="GO" id="GO:0016413">
    <property type="term" value="F:O-acetyltransferase activity"/>
    <property type="evidence" value="ECO:0007669"/>
    <property type="project" value="InterPro"/>
</dbReference>
<dbReference type="Pfam" id="PF14416">
    <property type="entry name" value="PMR5N"/>
    <property type="match status" value="1"/>
</dbReference>
<evidence type="ECO:0000256" key="1">
    <source>
        <dbReference type="ARBA" id="ARBA00004167"/>
    </source>
</evidence>
<evidence type="ECO:0000256" key="6">
    <source>
        <dbReference type="ARBA" id="ARBA00023136"/>
    </source>
</evidence>
<comment type="caution">
    <text evidence="10">The sequence shown here is derived from an EMBL/GenBank/DDBJ whole genome shotgun (WGS) entry which is preliminary data.</text>
</comment>
<keyword evidence="6 7" id="KW-0472">Membrane</keyword>
<dbReference type="GO" id="GO:0005794">
    <property type="term" value="C:Golgi apparatus"/>
    <property type="evidence" value="ECO:0007669"/>
    <property type="project" value="TreeGrafter"/>
</dbReference>
<evidence type="ECO:0000256" key="3">
    <source>
        <dbReference type="ARBA" id="ARBA00022692"/>
    </source>
</evidence>
<dbReference type="EMBL" id="CM035423">
    <property type="protein sequence ID" value="KAH7365581.1"/>
    <property type="molecule type" value="Genomic_DNA"/>
</dbReference>
<comment type="subcellular location">
    <subcellularLocation>
        <location evidence="1">Membrane</location>
        <topology evidence="1">Single-pass membrane protein</topology>
    </subcellularLocation>
</comment>
<protein>
    <recommendedName>
        <fullName evidence="12">Trichome birefringence-like N-terminal domain-containing protein</fullName>
    </recommendedName>
</protein>
<reference evidence="10" key="1">
    <citation type="submission" date="2021-08" db="EMBL/GenBank/DDBJ databases">
        <title>WGS assembly of Ceratopteris richardii.</title>
        <authorList>
            <person name="Marchant D.B."/>
            <person name="Chen G."/>
            <person name="Jenkins J."/>
            <person name="Shu S."/>
            <person name="Leebens-Mack J."/>
            <person name="Grimwood J."/>
            <person name="Schmutz J."/>
            <person name="Soltis P."/>
            <person name="Soltis D."/>
            <person name="Chen Z.-H."/>
        </authorList>
    </citation>
    <scope>NUCLEOTIDE SEQUENCE</scope>
    <source>
        <strain evidence="10">Whitten #5841</strain>
        <tissue evidence="10">Leaf</tissue>
    </source>
</reference>
<dbReference type="GO" id="GO:0016020">
    <property type="term" value="C:membrane"/>
    <property type="evidence" value="ECO:0007669"/>
    <property type="project" value="UniProtKB-SubCell"/>
</dbReference>
<accession>A0A8T2SNN9</accession>
<feature type="domain" description="Trichome birefringence-like C-terminal" evidence="8">
    <location>
        <begin position="273"/>
        <end position="548"/>
    </location>
</feature>
<keyword evidence="3 7" id="KW-0812">Transmembrane</keyword>
<feature type="domain" description="Trichome birefringence-like N-terminal" evidence="9">
    <location>
        <begin position="220"/>
        <end position="272"/>
    </location>
</feature>
<dbReference type="PANTHER" id="PTHR32285">
    <property type="entry name" value="PROTEIN TRICHOME BIREFRINGENCE-LIKE 9-RELATED"/>
    <property type="match status" value="1"/>
</dbReference>
<dbReference type="InterPro" id="IPR029962">
    <property type="entry name" value="TBL"/>
</dbReference>
<dbReference type="OrthoDB" id="630188at2759"/>
<sequence>MADEKSNGRFQPQRTKQQQYLPISSFHGACNLLFYLGMVAAFMLCCVWFIMRPYEKSDLLLPSTIDSHARISRSIANKVEIDSALHDAAEDHTPAPFVHNASNHLQYELEDAPKVEIDPALQNIVEKDHSSVPFVHNASDHIEHELVDSRAEDKMFPEDVSPKAHNKSIATVVHSTYEIQPEGHSSPAHSVHAMQTIDSSRNSTLETNQNNIATTSSVFECEFWRGEWIPDSDPRLYTNKSCKFMDHQRDCIANGRPDKDYLYWRWKPSDCDLSRFDASAFLEMMRGKKLAFVGDSLARNQGSSLVCLLTQADDDAEKDKWQLKWFFPLYNFTLTIFWSPFLVQNSIDKDGVSTLHLDVPDPVWSDSLHEYDIAIFSTGYWHFRVSMYYINNTLFAVSHNADTPNVTKLEFLGGYRLTMEYMLQYIAREYQGVAVVRTVTVDHFENGEWNQGGTCNRTRPYAARDATLSWRNAEMNKMQIEAFDKARASVTNGSPLKLLLLNVTYSASMRPDGHPGSHRSDNSEGSPNDCVHWCVPGPVDTWNQMLQHSLTPIFTGAGITL</sequence>
<keyword evidence="4" id="KW-0735">Signal-anchor</keyword>
<evidence type="ECO:0000313" key="10">
    <source>
        <dbReference type="EMBL" id="KAH7365581.1"/>
    </source>
</evidence>
<gene>
    <name evidence="10" type="ORF">KP509_18G035900</name>
</gene>
<comment type="similarity">
    <text evidence="2">Belongs to the PC-esterase family. TBL subfamily.</text>
</comment>
<feature type="transmembrane region" description="Helical" evidence="7">
    <location>
        <begin position="32"/>
        <end position="51"/>
    </location>
</feature>
<evidence type="ECO:0000256" key="2">
    <source>
        <dbReference type="ARBA" id="ARBA00007727"/>
    </source>
</evidence>
<dbReference type="InterPro" id="IPR025846">
    <property type="entry name" value="TBL_N"/>
</dbReference>
<dbReference type="Proteomes" id="UP000825935">
    <property type="component" value="Chromosome 18"/>
</dbReference>
<evidence type="ECO:0000256" key="5">
    <source>
        <dbReference type="ARBA" id="ARBA00022989"/>
    </source>
</evidence>
<keyword evidence="5 7" id="KW-1133">Transmembrane helix</keyword>
<keyword evidence="11" id="KW-1185">Reference proteome</keyword>
<dbReference type="Pfam" id="PF13839">
    <property type="entry name" value="PC-Esterase"/>
    <property type="match status" value="1"/>
</dbReference>
<evidence type="ECO:0008006" key="12">
    <source>
        <dbReference type="Google" id="ProtNLM"/>
    </source>
</evidence>
<evidence type="ECO:0000256" key="4">
    <source>
        <dbReference type="ARBA" id="ARBA00022968"/>
    </source>
</evidence>
<dbReference type="PANTHER" id="PTHR32285:SF48">
    <property type="entry name" value="PROTEIN TRICHOME BIREFRINGENCE-LIKE 19"/>
    <property type="match status" value="1"/>
</dbReference>
<dbReference type="InterPro" id="IPR026057">
    <property type="entry name" value="TBL_C"/>
</dbReference>
<organism evidence="10 11">
    <name type="scientific">Ceratopteris richardii</name>
    <name type="common">Triangle waterfern</name>
    <dbReference type="NCBI Taxonomy" id="49495"/>
    <lineage>
        <taxon>Eukaryota</taxon>
        <taxon>Viridiplantae</taxon>
        <taxon>Streptophyta</taxon>
        <taxon>Embryophyta</taxon>
        <taxon>Tracheophyta</taxon>
        <taxon>Polypodiopsida</taxon>
        <taxon>Polypodiidae</taxon>
        <taxon>Polypodiales</taxon>
        <taxon>Pteridineae</taxon>
        <taxon>Pteridaceae</taxon>
        <taxon>Parkerioideae</taxon>
        <taxon>Ceratopteris</taxon>
    </lineage>
</organism>
<evidence type="ECO:0000313" key="11">
    <source>
        <dbReference type="Proteomes" id="UP000825935"/>
    </source>
</evidence>
<dbReference type="AlphaFoldDB" id="A0A8T2SNN9"/>
<evidence type="ECO:0000259" key="8">
    <source>
        <dbReference type="Pfam" id="PF13839"/>
    </source>
</evidence>
<proteinExistence type="inferred from homology"/>